<feature type="signal peptide" evidence="1">
    <location>
        <begin position="1"/>
        <end position="47"/>
    </location>
</feature>
<protein>
    <recommendedName>
        <fullName evidence="4">DUF541 domain-containing protein</fullName>
    </recommendedName>
</protein>
<evidence type="ECO:0000256" key="1">
    <source>
        <dbReference type="SAM" id="SignalP"/>
    </source>
</evidence>
<dbReference type="GO" id="GO:0006974">
    <property type="term" value="P:DNA damage response"/>
    <property type="evidence" value="ECO:0007669"/>
    <property type="project" value="TreeGrafter"/>
</dbReference>
<comment type="caution">
    <text evidence="2">The sequence shown here is derived from an EMBL/GenBank/DDBJ whole genome shotgun (WGS) entry which is preliminary data.</text>
</comment>
<evidence type="ECO:0000313" key="3">
    <source>
        <dbReference type="Proteomes" id="UP000245168"/>
    </source>
</evidence>
<keyword evidence="1" id="KW-0732">Signal</keyword>
<dbReference type="Gene3D" id="3.30.110.170">
    <property type="entry name" value="Protein of unknown function (DUF541), domain 1"/>
    <property type="match status" value="1"/>
</dbReference>
<feature type="chain" id="PRO_5015730743" description="DUF541 domain-containing protein" evidence="1">
    <location>
        <begin position="48"/>
        <end position="267"/>
    </location>
</feature>
<sequence length="267" mass="28318">MFPPQRERVMIARTDGFGVAKETPMIRAALLATALALPLPLAATACAQETASSNGEVRPATLSLSATGEVRAAPDMATVSAGAVSRGASAQEALSANARLMQGVFDALDETGIAERDVQTSQLSVNPVYSRPDEETRERRIVAYEARNTVNVIVRDLDGLGETIDALVNAGANELQGVNFGLEERTEAEDAARLQAIEELHRLRDLYAEAGDFEVERVLSISESSGGGPQPMYARMEVMAMAAAPTPTAVGELTVSVTINASWEISE</sequence>
<dbReference type="Pfam" id="PF04402">
    <property type="entry name" value="SIMPL"/>
    <property type="match status" value="1"/>
</dbReference>
<evidence type="ECO:0008006" key="4">
    <source>
        <dbReference type="Google" id="ProtNLM"/>
    </source>
</evidence>
<keyword evidence="3" id="KW-1185">Reference proteome</keyword>
<accession>A0A2U2BUW6</accession>
<dbReference type="Proteomes" id="UP000245168">
    <property type="component" value="Unassembled WGS sequence"/>
</dbReference>
<evidence type="ECO:0000313" key="2">
    <source>
        <dbReference type="EMBL" id="PWE17803.1"/>
    </source>
</evidence>
<organism evidence="2 3">
    <name type="scientific">Marinicauda salina</name>
    <dbReference type="NCBI Taxonomy" id="2135793"/>
    <lineage>
        <taxon>Bacteria</taxon>
        <taxon>Pseudomonadati</taxon>
        <taxon>Pseudomonadota</taxon>
        <taxon>Alphaproteobacteria</taxon>
        <taxon>Maricaulales</taxon>
        <taxon>Maricaulaceae</taxon>
        <taxon>Marinicauda</taxon>
    </lineage>
</organism>
<dbReference type="EMBL" id="QEXV01000003">
    <property type="protein sequence ID" value="PWE17803.1"/>
    <property type="molecule type" value="Genomic_DNA"/>
</dbReference>
<proteinExistence type="predicted"/>
<dbReference type="InterPro" id="IPR007497">
    <property type="entry name" value="SIMPL/DUF541"/>
</dbReference>
<dbReference type="AlphaFoldDB" id="A0A2U2BUW6"/>
<dbReference type="InterPro" id="IPR052022">
    <property type="entry name" value="26kDa_periplasmic_antigen"/>
</dbReference>
<reference evidence="3" key="1">
    <citation type="submission" date="2018-05" db="EMBL/GenBank/DDBJ databases">
        <authorList>
            <person name="Liu B.-T."/>
        </authorList>
    </citation>
    <scope>NUCLEOTIDE SEQUENCE [LARGE SCALE GENOMIC DNA]</scope>
    <source>
        <strain evidence="3">WD6-1</strain>
    </source>
</reference>
<gene>
    <name evidence="2" type="ORF">DDZ18_09140</name>
</gene>
<dbReference type="Gene3D" id="3.30.70.2970">
    <property type="entry name" value="Protein of unknown function (DUF541), domain 2"/>
    <property type="match status" value="1"/>
</dbReference>
<dbReference type="PANTHER" id="PTHR34387:SF1">
    <property type="entry name" value="PERIPLASMIC IMMUNOGENIC PROTEIN"/>
    <property type="match status" value="1"/>
</dbReference>
<name>A0A2U2BUW6_9PROT</name>
<dbReference type="PANTHER" id="PTHR34387">
    <property type="entry name" value="SLR1258 PROTEIN"/>
    <property type="match status" value="1"/>
</dbReference>